<evidence type="ECO:0000256" key="6">
    <source>
        <dbReference type="ARBA" id="ARBA00022777"/>
    </source>
</evidence>
<keyword evidence="9" id="KW-0812">Transmembrane</keyword>
<dbReference type="SUPFAM" id="SSF55874">
    <property type="entry name" value="ATPase domain of HSP90 chaperone/DNA topoisomerase II/histidine kinase"/>
    <property type="match status" value="1"/>
</dbReference>
<evidence type="ECO:0000256" key="4">
    <source>
        <dbReference type="ARBA" id="ARBA00022679"/>
    </source>
</evidence>
<dbReference type="Proteomes" id="UP000316500">
    <property type="component" value="Unassembled WGS sequence"/>
</dbReference>
<dbReference type="GO" id="GO:0046983">
    <property type="term" value="F:protein dimerization activity"/>
    <property type="evidence" value="ECO:0007669"/>
    <property type="project" value="InterPro"/>
</dbReference>
<dbReference type="InterPro" id="IPR036890">
    <property type="entry name" value="HATPase_C_sf"/>
</dbReference>
<keyword evidence="9" id="KW-0472">Membrane</keyword>
<dbReference type="EC" id="2.7.13.3" evidence="2"/>
<reference evidence="11 12" key="1">
    <citation type="submission" date="2019-07" db="EMBL/GenBank/DDBJ databases">
        <title>Diversity of Bacteria from Kongsfjorden, Arctic.</title>
        <authorList>
            <person name="Yu Y."/>
        </authorList>
    </citation>
    <scope>NUCLEOTIDE SEQUENCE [LARGE SCALE GENOMIC DNA]</scope>
    <source>
        <strain evidence="11 12">SM1928</strain>
    </source>
</reference>
<evidence type="ECO:0000256" key="1">
    <source>
        <dbReference type="ARBA" id="ARBA00000085"/>
    </source>
</evidence>
<feature type="transmembrane region" description="Helical" evidence="9">
    <location>
        <begin position="59"/>
        <end position="82"/>
    </location>
</feature>
<feature type="domain" description="Histidine kinase/HSP90-like ATPase" evidence="10">
    <location>
        <begin position="288"/>
        <end position="378"/>
    </location>
</feature>
<dbReference type="Gene3D" id="1.20.5.1930">
    <property type="match status" value="1"/>
</dbReference>
<feature type="transmembrane region" description="Helical" evidence="9">
    <location>
        <begin position="144"/>
        <end position="162"/>
    </location>
</feature>
<evidence type="ECO:0000256" key="3">
    <source>
        <dbReference type="ARBA" id="ARBA00022553"/>
    </source>
</evidence>
<dbReference type="Gene3D" id="3.30.565.10">
    <property type="entry name" value="Histidine kinase-like ATPase, C-terminal domain"/>
    <property type="match status" value="1"/>
</dbReference>
<keyword evidence="6 11" id="KW-0418">Kinase</keyword>
<feature type="transmembrane region" description="Helical" evidence="9">
    <location>
        <begin position="26"/>
        <end position="47"/>
    </location>
</feature>
<keyword evidence="9" id="KW-1133">Transmembrane helix</keyword>
<dbReference type="GO" id="GO:0000155">
    <property type="term" value="F:phosphorelay sensor kinase activity"/>
    <property type="evidence" value="ECO:0007669"/>
    <property type="project" value="InterPro"/>
</dbReference>
<keyword evidence="7" id="KW-0067">ATP-binding</keyword>
<comment type="catalytic activity">
    <reaction evidence="1">
        <text>ATP + protein L-histidine = ADP + protein N-phospho-L-histidine.</text>
        <dbReference type="EC" id="2.7.13.3"/>
    </reaction>
</comment>
<keyword evidence="3" id="KW-0597">Phosphoprotein</keyword>
<proteinExistence type="predicted"/>
<evidence type="ECO:0000313" key="11">
    <source>
        <dbReference type="EMBL" id="TVU64874.1"/>
    </source>
</evidence>
<dbReference type="GO" id="GO:0005524">
    <property type="term" value="F:ATP binding"/>
    <property type="evidence" value="ECO:0007669"/>
    <property type="project" value="UniProtKB-KW"/>
</dbReference>
<sequence>MTQRHPSTTQSADPENVRLSVVRETIIPVLLNVLVGLIVVAGLWITVVPPESPGRLFQLALGGLVVLGLCLRSRFPWFAAAWTGVVTAVGWSLGMTEDPFLVTGLCLYVAAERFGTRLFPAWLIVLEILLFTSLLLVSAEGAEARIRGIILGAVIIGAAWVLGIRTQRMRYETERNARAQERLRLARDIHDVLSHTLGGIGVRAGVVAHVKSSTTDDLRSALQGIESDARDALGQLQVLMRQERSETGDDAPPGSLPELVRELSQPAIRAGISVVIDADESAQDLPAIQRTTAYRIIQEALTNVIRHSGAGTCRITIRTEEGDLRISVLDDGPGAPLASKNGHGLTGMRERAQLLGGTFEAGRDANGYRVAVSLPGTAGRVHSR</sequence>
<protein>
    <recommendedName>
        <fullName evidence="2">histidine kinase</fullName>
        <ecNumber evidence="2">2.7.13.3</ecNumber>
    </recommendedName>
</protein>
<dbReference type="InterPro" id="IPR011712">
    <property type="entry name" value="Sig_transdc_His_kin_sub3_dim/P"/>
</dbReference>
<dbReference type="GO" id="GO:0016020">
    <property type="term" value="C:membrane"/>
    <property type="evidence" value="ECO:0007669"/>
    <property type="project" value="InterPro"/>
</dbReference>
<keyword evidence="4" id="KW-0808">Transferase</keyword>
<evidence type="ECO:0000259" key="10">
    <source>
        <dbReference type="SMART" id="SM00387"/>
    </source>
</evidence>
<dbReference type="SMART" id="SM00387">
    <property type="entry name" value="HATPase_c"/>
    <property type="match status" value="1"/>
</dbReference>
<gene>
    <name evidence="11" type="ORF">FQP90_07440</name>
</gene>
<keyword evidence="5" id="KW-0547">Nucleotide-binding</keyword>
<accession>A0A558H6W6</accession>
<dbReference type="InterPro" id="IPR003594">
    <property type="entry name" value="HATPase_dom"/>
</dbReference>
<feature type="transmembrane region" description="Helical" evidence="9">
    <location>
        <begin position="118"/>
        <end position="138"/>
    </location>
</feature>
<evidence type="ECO:0000256" key="2">
    <source>
        <dbReference type="ARBA" id="ARBA00012438"/>
    </source>
</evidence>
<keyword evidence="8" id="KW-0902">Two-component regulatory system</keyword>
<dbReference type="RefSeq" id="WP_144649080.1">
    <property type="nucleotide sequence ID" value="NZ_VNFK01000004.1"/>
</dbReference>
<dbReference type="Pfam" id="PF07730">
    <property type="entry name" value="HisKA_3"/>
    <property type="match status" value="1"/>
</dbReference>
<dbReference type="CDD" id="cd16917">
    <property type="entry name" value="HATPase_UhpB-NarQ-NarX-like"/>
    <property type="match status" value="1"/>
</dbReference>
<dbReference type="OrthoDB" id="4792453at2"/>
<comment type="caution">
    <text evidence="11">The sequence shown here is derived from an EMBL/GenBank/DDBJ whole genome shotgun (WGS) entry which is preliminary data.</text>
</comment>
<evidence type="ECO:0000313" key="12">
    <source>
        <dbReference type="Proteomes" id="UP000316500"/>
    </source>
</evidence>
<organism evidence="11 12">
    <name type="scientific">Paenarthrobacter nitroguajacolicus</name>
    <name type="common">Arthrobacter nitroguajacolicus</name>
    <dbReference type="NCBI Taxonomy" id="211146"/>
    <lineage>
        <taxon>Bacteria</taxon>
        <taxon>Bacillati</taxon>
        <taxon>Actinomycetota</taxon>
        <taxon>Actinomycetes</taxon>
        <taxon>Micrococcales</taxon>
        <taxon>Micrococcaceae</taxon>
        <taxon>Paenarthrobacter</taxon>
    </lineage>
</organism>
<dbReference type="Pfam" id="PF02518">
    <property type="entry name" value="HATPase_c"/>
    <property type="match status" value="1"/>
</dbReference>
<dbReference type="PANTHER" id="PTHR24421">
    <property type="entry name" value="NITRATE/NITRITE SENSOR PROTEIN NARX-RELATED"/>
    <property type="match status" value="1"/>
</dbReference>
<name>A0A558H6W6_PAENT</name>
<evidence type="ECO:0000256" key="5">
    <source>
        <dbReference type="ARBA" id="ARBA00022741"/>
    </source>
</evidence>
<dbReference type="InterPro" id="IPR050482">
    <property type="entry name" value="Sensor_HK_TwoCompSys"/>
</dbReference>
<dbReference type="EMBL" id="VNFK01000004">
    <property type="protein sequence ID" value="TVU64874.1"/>
    <property type="molecule type" value="Genomic_DNA"/>
</dbReference>
<dbReference type="PANTHER" id="PTHR24421:SF10">
    <property type="entry name" value="NITRATE_NITRITE SENSOR PROTEIN NARQ"/>
    <property type="match status" value="1"/>
</dbReference>
<evidence type="ECO:0000256" key="7">
    <source>
        <dbReference type="ARBA" id="ARBA00022840"/>
    </source>
</evidence>
<dbReference type="AlphaFoldDB" id="A0A558H6W6"/>
<evidence type="ECO:0000256" key="8">
    <source>
        <dbReference type="ARBA" id="ARBA00023012"/>
    </source>
</evidence>
<evidence type="ECO:0000256" key="9">
    <source>
        <dbReference type="SAM" id="Phobius"/>
    </source>
</evidence>